<accession>A0A2N9ITN4</accession>
<sequence>MGAVPVPGTSWVRIPLGYRCMRTPGVPDFGQKKNFRYGSGTGTGPVRVGSGTGRAKTPPFSVNLNLNIFSLTFLSHSISRRLVSAPDSLSSTLCLSLPPPPVSSVSALLCSLSLLSVCLCSALGKRKGICSALLLPSAAPVVNGEYF</sequence>
<reference evidence="1" key="1">
    <citation type="submission" date="2018-02" db="EMBL/GenBank/DDBJ databases">
        <authorList>
            <person name="Cohen D.B."/>
            <person name="Kent A.D."/>
        </authorList>
    </citation>
    <scope>NUCLEOTIDE SEQUENCE</scope>
</reference>
<protein>
    <submittedName>
        <fullName evidence="1">Uncharacterized protein</fullName>
    </submittedName>
</protein>
<name>A0A2N9ITN4_FAGSY</name>
<evidence type="ECO:0000313" key="1">
    <source>
        <dbReference type="EMBL" id="SPD27644.1"/>
    </source>
</evidence>
<dbReference type="AlphaFoldDB" id="A0A2N9ITN4"/>
<gene>
    <name evidence="1" type="ORF">FSB_LOCUS55526</name>
</gene>
<organism evidence="1">
    <name type="scientific">Fagus sylvatica</name>
    <name type="common">Beechnut</name>
    <dbReference type="NCBI Taxonomy" id="28930"/>
    <lineage>
        <taxon>Eukaryota</taxon>
        <taxon>Viridiplantae</taxon>
        <taxon>Streptophyta</taxon>
        <taxon>Embryophyta</taxon>
        <taxon>Tracheophyta</taxon>
        <taxon>Spermatophyta</taxon>
        <taxon>Magnoliopsida</taxon>
        <taxon>eudicotyledons</taxon>
        <taxon>Gunneridae</taxon>
        <taxon>Pentapetalae</taxon>
        <taxon>rosids</taxon>
        <taxon>fabids</taxon>
        <taxon>Fagales</taxon>
        <taxon>Fagaceae</taxon>
        <taxon>Fagus</taxon>
    </lineage>
</organism>
<dbReference type="EMBL" id="OIVN01006201">
    <property type="protein sequence ID" value="SPD27644.1"/>
    <property type="molecule type" value="Genomic_DNA"/>
</dbReference>
<proteinExistence type="predicted"/>